<dbReference type="GO" id="GO:0005737">
    <property type="term" value="C:cytoplasm"/>
    <property type="evidence" value="ECO:0007669"/>
    <property type="project" value="UniProtKB-SubCell"/>
</dbReference>
<dbReference type="HAMAP" id="MF_03154">
    <property type="entry name" value="Salvage_MtnD_euk"/>
    <property type="match status" value="1"/>
</dbReference>
<evidence type="ECO:0000256" key="2">
    <source>
        <dbReference type="ARBA" id="ARBA00022490"/>
    </source>
</evidence>
<dbReference type="KEGG" id="tut:107364243"/>
<dbReference type="PANTHER" id="PTHR23418">
    <property type="entry name" value="ACIREDUCTONE DIOXYGENASE"/>
    <property type="match status" value="1"/>
</dbReference>
<dbReference type="AlphaFoldDB" id="T1KGE4"/>
<comment type="similarity">
    <text evidence="11">Belongs to the acireductone dioxygenase (ARD) family.</text>
</comment>
<evidence type="ECO:0000256" key="4">
    <source>
        <dbReference type="ARBA" id="ARBA00022605"/>
    </source>
</evidence>
<dbReference type="GO" id="GO:0010309">
    <property type="term" value="F:acireductone dioxygenase [iron(II)-requiring] activity"/>
    <property type="evidence" value="ECO:0007669"/>
    <property type="project" value="UniProtKB-UniRule"/>
</dbReference>
<evidence type="ECO:0000256" key="6">
    <source>
        <dbReference type="ARBA" id="ARBA00022964"/>
    </source>
</evidence>
<evidence type="ECO:0000313" key="13">
    <source>
        <dbReference type="Proteomes" id="UP000015104"/>
    </source>
</evidence>
<proteinExistence type="inferred from homology"/>
<dbReference type="InterPro" id="IPR011051">
    <property type="entry name" value="RmlC_Cupin_sf"/>
</dbReference>
<feature type="binding site" evidence="11">
    <location>
        <position position="89"/>
    </location>
    <ligand>
        <name>Ni(2+)</name>
        <dbReference type="ChEBI" id="CHEBI:49786"/>
        <note>for nickel-dependent acireductone dioxygenase activity</note>
    </ligand>
</feature>
<feature type="binding site" evidence="11">
    <location>
        <position position="132"/>
    </location>
    <ligand>
        <name>Ni(2+)</name>
        <dbReference type="ChEBI" id="CHEBI:49786"/>
        <note>for nickel-dependent acireductone dioxygenase activity</note>
    </ligand>
</feature>
<keyword evidence="9 11" id="KW-0486">Methionine biosynthesis</keyword>
<keyword evidence="3 11" id="KW-0533">Nickel</keyword>
<keyword evidence="13" id="KW-1185">Reference proteome</keyword>
<keyword evidence="7 11" id="KW-0560">Oxidoreductase</keyword>
<accession>T1KGE4</accession>
<dbReference type="UniPathway" id="UPA00904">
    <property type="reaction ID" value="UER00878"/>
</dbReference>
<dbReference type="OrthoDB" id="1867259at2759"/>
<dbReference type="GO" id="GO:0016151">
    <property type="term" value="F:nickel cation binding"/>
    <property type="evidence" value="ECO:0007669"/>
    <property type="project" value="UniProtKB-UniRule"/>
</dbReference>
<keyword evidence="4 11" id="KW-0028">Amino-acid biosynthesis</keyword>
<dbReference type="STRING" id="32264.T1KGE4"/>
<comment type="cofactor">
    <cofactor evidence="11">
        <name>Fe(2+)</name>
        <dbReference type="ChEBI" id="CHEBI:29033"/>
    </cofactor>
    <cofactor evidence="11">
        <name>Ni(2+)</name>
        <dbReference type="ChEBI" id="CHEBI:49786"/>
    </cofactor>
    <text evidence="11">Binds either 1 Fe or Ni cation per monomer. Iron-binding promotes an acireductone dioxygenase reaction producing 2-keto-4-methylthiobutyrate, while nickel-binding promotes an acireductone dioxygenase reaction producing 3-(methylsulfanyl)propanoate.</text>
</comment>
<comment type="pathway">
    <text evidence="11">Amino-acid biosynthesis; L-methionine biosynthesis via salvage pathway; L-methionine from S-methyl-5-thio-alpha-D-ribose 1-phosphate: step 5/6.</text>
</comment>
<dbReference type="CDD" id="cd02232">
    <property type="entry name" value="cupin_ARD"/>
    <property type="match status" value="1"/>
</dbReference>
<dbReference type="Gene3D" id="2.60.120.10">
    <property type="entry name" value="Jelly Rolls"/>
    <property type="match status" value="1"/>
</dbReference>
<feature type="binding site" evidence="11">
    <location>
        <position position="132"/>
    </location>
    <ligand>
        <name>Fe(2+)</name>
        <dbReference type="ChEBI" id="CHEBI:29033"/>
        <note>for iron-dependent acireductone dioxygenase activity</note>
    </ligand>
</feature>
<evidence type="ECO:0000256" key="7">
    <source>
        <dbReference type="ARBA" id="ARBA00023002"/>
    </source>
</evidence>
<comment type="function">
    <text evidence="11">Catalyzes 2 different reactions between oxygen and the acireductone 1,2-dihydroxy-3-keto-5-methylthiopentene (DHK-MTPene) depending upon the metal bound in the active site. Fe-containing acireductone dioxygenase (Fe-ARD) produces formate and 2-keto-4-methylthiobutyrate (KMTB), the alpha-ketoacid precursor of methionine in the methionine recycle pathway. Ni-containing acireductone dioxygenase (Ni-ARD) produces methylthiopropionate, carbon monoxide and formate, and does not lie on the methionine recycle pathway.</text>
</comment>
<feature type="binding site" evidence="11">
    <location>
        <position position="93"/>
    </location>
    <ligand>
        <name>Fe(2+)</name>
        <dbReference type="ChEBI" id="CHEBI:29033"/>
        <note>for iron-dependent acireductone dioxygenase activity</note>
    </ligand>
</feature>
<feature type="binding site" evidence="11">
    <location>
        <position position="87"/>
    </location>
    <ligand>
        <name>Fe(2+)</name>
        <dbReference type="ChEBI" id="CHEBI:29033"/>
        <note>for iron-dependent acireductone dioxygenase activity</note>
    </ligand>
</feature>
<reference evidence="12" key="2">
    <citation type="submission" date="2015-06" db="UniProtKB">
        <authorList>
            <consortium name="EnsemblMetazoa"/>
        </authorList>
    </citation>
    <scope>IDENTIFICATION</scope>
</reference>
<keyword evidence="2 11" id="KW-0963">Cytoplasm</keyword>
<dbReference type="EC" id="1.13.11.54" evidence="11"/>
<evidence type="ECO:0000313" key="12">
    <source>
        <dbReference type="EnsemblMetazoa" id="tetur11g00510.1"/>
    </source>
</evidence>
<dbReference type="OMA" id="RYWRIER"/>
<dbReference type="GO" id="GO:0010308">
    <property type="term" value="F:acireductone dioxygenase (Ni2+-requiring) activity"/>
    <property type="evidence" value="ECO:0007669"/>
    <property type="project" value="UniProtKB-UniRule"/>
</dbReference>
<evidence type="ECO:0000256" key="11">
    <source>
        <dbReference type="HAMAP-Rule" id="MF_03154"/>
    </source>
</evidence>
<dbReference type="GO" id="GO:0005634">
    <property type="term" value="C:nucleus"/>
    <property type="evidence" value="ECO:0007669"/>
    <property type="project" value="UniProtKB-SubCell"/>
</dbReference>
<reference evidence="13" key="1">
    <citation type="submission" date="2011-08" db="EMBL/GenBank/DDBJ databases">
        <authorList>
            <person name="Rombauts S."/>
        </authorList>
    </citation>
    <scope>NUCLEOTIDE SEQUENCE</scope>
    <source>
        <strain evidence="13">London</strain>
    </source>
</reference>
<dbReference type="EC" id="1.13.11.53" evidence="11"/>
<dbReference type="Pfam" id="PF03079">
    <property type="entry name" value="ARD"/>
    <property type="match status" value="1"/>
</dbReference>
<dbReference type="GO" id="GO:0019509">
    <property type="term" value="P:L-methionine salvage from methylthioadenosine"/>
    <property type="evidence" value="ECO:0007669"/>
    <property type="project" value="UniProtKB-UniRule"/>
</dbReference>
<dbReference type="PANTHER" id="PTHR23418:SF0">
    <property type="entry name" value="ACIREDUCTONE DIOXYGENASE"/>
    <property type="match status" value="1"/>
</dbReference>
<organism evidence="12 13">
    <name type="scientific">Tetranychus urticae</name>
    <name type="common">Two-spotted spider mite</name>
    <dbReference type="NCBI Taxonomy" id="32264"/>
    <lineage>
        <taxon>Eukaryota</taxon>
        <taxon>Metazoa</taxon>
        <taxon>Ecdysozoa</taxon>
        <taxon>Arthropoda</taxon>
        <taxon>Chelicerata</taxon>
        <taxon>Arachnida</taxon>
        <taxon>Acari</taxon>
        <taxon>Acariformes</taxon>
        <taxon>Trombidiformes</taxon>
        <taxon>Prostigmata</taxon>
        <taxon>Eleutherengona</taxon>
        <taxon>Raphignathae</taxon>
        <taxon>Tetranychoidea</taxon>
        <taxon>Tetranychidae</taxon>
        <taxon>Tetranychus</taxon>
    </lineage>
</organism>
<dbReference type="EMBL" id="CAEY01000065">
    <property type="status" value="NOT_ANNOTATED_CDS"/>
    <property type="molecule type" value="Genomic_DNA"/>
</dbReference>
<feature type="binding site" evidence="11">
    <location>
        <position position="89"/>
    </location>
    <ligand>
        <name>Fe(2+)</name>
        <dbReference type="ChEBI" id="CHEBI:29033"/>
        <note>for iron-dependent acireductone dioxygenase activity</note>
    </ligand>
</feature>
<feature type="binding site" evidence="11">
    <location>
        <position position="93"/>
    </location>
    <ligand>
        <name>Ni(2+)</name>
        <dbReference type="ChEBI" id="CHEBI:49786"/>
        <note>for nickel-dependent acireductone dioxygenase activity</note>
    </ligand>
</feature>
<comment type="catalytic activity">
    <reaction evidence="1 11">
        <text>1,2-dihydroxy-5-(methylsulfanyl)pent-1-en-3-one + O2 = 4-methylsulfanyl-2-oxobutanoate + formate + 2 H(+)</text>
        <dbReference type="Rhea" id="RHEA:24504"/>
        <dbReference type="ChEBI" id="CHEBI:15378"/>
        <dbReference type="ChEBI" id="CHEBI:15379"/>
        <dbReference type="ChEBI" id="CHEBI:15740"/>
        <dbReference type="ChEBI" id="CHEBI:16723"/>
        <dbReference type="ChEBI" id="CHEBI:49252"/>
        <dbReference type="EC" id="1.13.11.54"/>
    </reaction>
</comment>
<evidence type="ECO:0000256" key="10">
    <source>
        <dbReference type="ARBA" id="ARBA00023242"/>
    </source>
</evidence>
<dbReference type="InterPro" id="IPR004313">
    <property type="entry name" value="ARD"/>
</dbReference>
<dbReference type="Proteomes" id="UP000015104">
    <property type="component" value="Unassembled WGS sequence"/>
</dbReference>
<dbReference type="FunFam" id="2.60.120.10:FF:000099">
    <property type="entry name" value="1,2-dihydroxy-3-keto-5-methylthiopentene dioxygenase"/>
    <property type="match status" value="1"/>
</dbReference>
<dbReference type="InterPro" id="IPR014710">
    <property type="entry name" value="RmlC-like_jellyroll"/>
</dbReference>
<keyword evidence="8 11" id="KW-0408">Iron</keyword>
<dbReference type="EnsemblMetazoa" id="tetur11g00510.1">
    <property type="protein sequence ID" value="tetur11g00510.1"/>
    <property type="gene ID" value="tetur11g00510"/>
</dbReference>
<evidence type="ECO:0000256" key="8">
    <source>
        <dbReference type="ARBA" id="ARBA00023004"/>
    </source>
</evidence>
<dbReference type="SUPFAM" id="SSF51182">
    <property type="entry name" value="RmlC-like cupins"/>
    <property type="match status" value="1"/>
</dbReference>
<evidence type="ECO:0000256" key="5">
    <source>
        <dbReference type="ARBA" id="ARBA00022723"/>
    </source>
</evidence>
<dbReference type="HOGENOM" id="CLU_090154_0_1_1"/>
<keyword evidence="10 11" id="KW-0539">Nucleus</keyword>
<dbReference type="InterPro" id="IPR027496">
    <property type="entry name" value="ARD_euk"/>
</dbReference>
<evidence type="ECO:0000256" key="9">
    <source>
        <dbReference type="ARBA" id="ARBA00023167"/>
    </source>
</evidence>
<evidence type="ECO:0000256" key="1">
    <source>
        <dbReference type="ARBA" id="ARBA00000428"/>
    </source>
</evidence>
<dbReference type="GO" id="GO:0005506">
    <property type="term" value="F:iron ion binding"/>
    <property type="evidence" value="ECO:0007669"/>
    <property type="project" value="UniProtKB-UniRule"/>
</dbReference>
<dbReference type="eggNOG" id="KOG2107">
    <property type="taxonomic scope" value="Eukaryota"/>
</dbReference>
<keyword evidence="5 11" id="KW-0479">Metal-binding</keyword>
<feature type="binding site" evidence="11">
    <location>
        <position position="87"/>
    </location>
    <ligand>
        <name>Ni(2+)</name>
        <dbReference type="ChEBI" id="CHEBI:49786"/>
        <note>for nickel-dependent acireductone dioxygenase activity</note>
    </ligand>
</feature>
<name>T1KGE4_TETUR</name>
<protein>
    <recommendedName>
        <fullName evidence="11">Acireductone dioxygenase</fullName>
    </recommendedName>
    <alternativeName>
        <fullName evidence="11">Acireductone dioxygenase (Fe(2+)-requiring)</fullName>
        <shortName evidence="11">ARD'</shortName>
        <shortName evidence="11">Fe-ARD</shortName>
        <ecNumber evidence="11">1.13.11.54</ecNumber>
    </alternativeName>
    <alternativeName>
        <fullName evidence="11">Acireductone dioxygenase (Ni(2+)-requiring)</fullName>
        <shortName evidence="11">ARD</shortName>
        <shortName evidence="11">Ni-ARD</shortName>
        <ecNumber evidence="11">1.13.11.53</ecNumber>
    </alternativeName>
</protein>
<keyword evidence="6 11" id="KW-0223">Dioxygenase</keyword>
<sequence length="184" mass="21489">MVLAWDYVNDGSDPLSPHKPEPMRYVDDNELRERTGVVTRKLNADNYEEELNKICQKRGYSGSDVLEMHPDSEQDYNEKCEKYFTEHLHPDEEIRLWVDGKGYFDVRDASDNWIRMQVEKGDLLILPPGIYHRFSPKAFGQTAFKRIFTAEPVWVGFPRPADSHPARLEWLNMASQKFQGIQVV</sequence>
<gene>
    <name evidence="12" type="primary">107364243</name>
</gene>
<comment type="catalytic activity">
    <reaction evidence="11">
        <text>1,2-dihydroxy-5-(methylsulfanyl)pent-1-en-3-one + O2 = 3-(methylsulfanyl)propanoate + CO + formate + 2 H(+)</text>
        <dbReference type="Rhea" id="RHEA:14161"/>
        <dbReference type="ChEBI" id="CHEBI:15378"/>
        <dbReference type="ChEBI" id="CHEBI:15379"/>
        <dbReference type="ChEBI" id="CHEBI:15740"/>
        <dbReference type="ChEBI" id="CHEBI:17245"/>
        <dbReference type="ChEBI" id="CHEBI:49016"/>
        <dbReference type="ChEBI" id="CHEBI:49252"/>
        <dbReference type="EC" id="1.13.11.53"/>
    </reaction>
</comment>
<evidence type="ECO:0000256" key="3">
    <source>
        <dbReference type="ARBA" id="ARBA00022596"/>
    </source>
</evidence>
<comment type="subcellular location">
    <subcellularLocation>
        <location evidence="11">Cytoplasm</location>
    </subcellularLocation>
    <subcellularLocation>
        <location evidence="11">Nucleus</location>
    </subcellularLocation>
</comment>